<dbReference type="InterPro" id="IPR000408">
    <property type="entry name" value="Reg_chr_condens"/>
</dbReference>
<dbReference type="AlphaFoldDB" id="A0A7V9AB96"/>
<dbReference type="GO" id="GO:0005737">
    <property type="term" value="C:cytoplasm"/>
    <property type="evidence" value="ECO:0007669"/>
    <property type="project" value="TreeGrafter"/>
</dbReference>
<evidence type="ECO:0000259" key="6">
    <source>
        <dbReference type="Pfam" id="PF00586"/>
    </source>
</evidence>
<dbReference type="GO" id="GO:0016491">
    <property type="term" value="F:oxidoreductase activity"/>
    <property type="evidence" value="ECO:0007669"/>
    <property type="project" value="InterPro"/>
</dbReference>
<feature type="domain" description="PurM-like N-terminal" evidence="6">
    <location>
        <begin position="431"/>
        <end position="541"/>
    </location>
</feature>
<evidence type="ECO:0000256" key="3">
    <source>
        <dbReference type="ARBA" id="ARBA00022777"/>
    </source>
</evidence>
<evidence type="ECO:0000259" key="7">
    <source>
        <dbReference type="Pfam" id="PF02769"/>
    </source>
</evidence>
<dbReference type="SUPFAM" id="SSF55326">
    <property type="entry name" value="PurM N-terminal domain-like"/>
    <property type="match status" value="1"/>
</dbReference>
<dbReference type="Gene3D" id="3.90.650.10">
    <property type="entry name" value="PurM-like C-terminal domain"/>
    <property type="match status" value="1"/>
</dbReference>
<dbReference type="GO" id="GO:0004756">
    <property type="term" value="F:selenide, water dikinase activity"/>
    <property type="evidence" value="ECO:0007669"/>
    <property type="project" value="UniProtKB-EC"/>
</dbReference>
<dbReference type="SUPFAM" id="SSF51905">
    <property type="entry name" value="FAD/NAD(P)-binding domain"/>
    <property type="match status" value="2"/>
</dbReference>
<dbReference type="NCBIfam" id="TIGR03169">
    <property type="entry name" value="Nterm_to_SelD"/>
    <property type="match status" value="1"/>
</dbReference>
<protein>
    <submittedName>
        <fullName evidence="9">Selenide, water dikinase SelD</fullName>
        <ecNumber evidence="9">2.7.9.3</ecNumber>
    </submittedName>
</protein>
<keyword evidence="1 9" id="KW-0808">Transferase</keyword>
<dbReference type="SUPFAM" id="SSF56042">
    <property type="entry name" value="PurM C-terminal domain-like"/>
    <property type="match status" value="1"/>
</dbReference>
<dbReference type="PROSITE" id="PS00626">
    <property type="entry name" value="RCC1_2"/>
    <property type="match status" value="1"/>
</dbReference>
<dbReference type="RefSeq" id="WP_194537278.1">
    <property type="nucleotide sequence ID" value="NZ_JACEFB010000003.1"/>
</dbReference>
<gene>
    <name evidence="9" type="primary">selD</name>
    <name evidence="9" type="ORF">H0921_06655</name>
</gene>
<dbReference type="Gene3D" id="3.50.50.100">
    <property type="match status" value="1"/>
</dbReference>
<comment type="caution">
    <text evidence="9">The sequence shown here is derived from an EMBL/GenBank/DDBJ whole genome shotgun (WGS) entry which is preliminary data.</text>
</comment>
<dbReference type="EC" id="2.7.9.3" evidence="9"/>
<dbReference type="Pfam" id="PF00586">
    <property type="entry name" value="AIRS"/>
    <property type="match status" value="1"/>
</dbReference>
<dbReference type="Proteomes" id="UP000542342">
    <property type="component" value="Unassembled WGS sequence"/>
</dbReference>
<dbReference type="InterPro" id="IPR036676">
    <property type="entry name" value="PurM-like_C_sf"/>
</dbReference>
<proteinExistence type="predicted"/>
<dbReference type="PANTHER" id="PTHR10256:SF0">
    <property type="entry name" value="INACTIVE SELENIDE, WATER DIKINASE-LIKE PROTEIN-RELATED"/>
    <property type="match status" value="1"/>
</dbReference>
<evidence type="ECO:0000313" key="9">
    <source>
        <dbReference type="EMBL" id="MBA2225843.1"/>
    </source>
</evidence>
<evidence type="ECO:0000256" key="2">
    <source>
        <dbReference type="ARBA" id="ARBA00022741"/>
    </source>
</evidence>
<dbReference type="InterPro" id="IPR036921">
    <property type="entry name" value="PurM-like_N_sf"/>
</dbReference>
<name>A0A7V9AB96_9BACT</name>
<dbReference type="InterPro" id="IPR010918">
    <property type="entry name" value="PurM-like_C_dom"/>
</dbReference>
<dbReference type="InterPro" id="IPR017584">
    <property type="entry name" value="Pyridine_nucleo_diS_OxRdtase_N"/>
</dbReference>
<reference evidence="9 10" key="1">
    <citation type="submission" date="2020-07" db="EMBL/GenBank/DDBJ databases">
        <title>Thermogemmata thermophila gen. nov., sp. nov., a novel moderate thermophilic planctomycete from a Kamchatka hot spring.</title>
        <authorList>
            <person name="Elcheninov A.G."/>
            <person name="Podosokorskaya O.A."/>
            <person name="Kovaleva O.L."/>
            <person name="Novikov A."/>
            <person name="Bonch-Osmolovskaya E.A."/>
            <person name="Toshchakov S.V."/>
            <person name="Kublanov I.V."/>
        </authorList>
    </citation>
    <scope>NUCLEOTIDE SEQUENCE [LARGE SCALE GENOMIC DNA]</scope>
    <source>
        <strain evidence="9 10">2918</strain>
    </source>
</reference>
<dbReference type="InterPro" id="IPR016188">
    <property type="entry name" value="PurM-like_N"/>
</dbReference>
<feature type="domain" description="FAD/NAD(P)-binding" evidence="8">
    <location>
        <begin position="11"/>
        <end position="309"/>
    </location>
</feature>
<dbReference type="Pfam" id="PF02769">
    <property type="entry name" value="AIRS_C"/>
    <property type="match status" value="1"/>
</dbReference>
<dbReference type="Gene3D" id="3.30.1330.10">
    <property type="entry name" value="PurM-like, N-terminal domain"/>
    <property type="match status" value="1"/>
</dbReference>
<keyword evidence="10" id="KW-1185">Reference proteome</keyword>
<organism evidence="9 10">
    <name type="scientific">Thermogemmata fonticola</name>
    <dbReference type="NCBI Taxonomy" id="2755323"/>
    <lineage>
        <taxon>Bacteria</taxon>
        <taxon>Pseudomonadati</taxon>
        <taxon>Planctomycetota</taxon>
        <taxon>Planctomycetia</taxon>
        <taxon>Gemmatales</taxon>
        <taxon>Gemmataceae</taxon>
        <taxon>Thermogemmata</taxon>
    </lineage>
</organism>
<dbReference type="NCBIfam" id="TIGR00476">
    <property type="entry name" value="selD"/>
    <property type="match status" value="1"/>
</dbReference>
<dbReference type="CDD" id="cd02195">
    <property type="entry name" value="SelD"/>
    <property type="match status" value="1"/>
</dbReference>
<evidence type="ECO:0000256" key="4">
    <source>
        <dbReference type="ARBA" id="ARBA00022840"/>
    </source>
</evidence>
<feature type="domain" description="PurM-like C-terminal" evidence="7">
    <location>
        <begin position="554"/>
        <end position="721"/>
    </location>
</feature>
<accession>A0A7V9AB96</accession>
<dbReference type="EMBL" id="JACEFB010000003">
    <property type="protein sequence ID" value="MBA2225843.1"/>
    <property type="molecule type" value="Genomic_DNA"/>
</dbReference>
<dbReference type="InterPro" id="IPR023753">
    <property type="entry name" value="FAD/NAD-binding_dom"/>
</dbReference>
<dbReference type="PANTHER" id="PTHR10256">
    <property type="entry name" value="SELENIDE, WATER DIKINASE"/>
    <property type="match status" value="1"/>
</dbReference>
<dbReference type="InterPro" id="IPR004536">
    <property type="entry name" value="SPS/SelD"/>
</dbReference>
<keyword evidence="3 9" id="KW-0418">Kinase</keyword>
<evidence type="ECO:0000256" key="1">
    <source>
        <dbReference type="ARBA" id="ARBA00022679"/>
    </source>
</evidence>
<evidence type="ECO:0000313" key="10">
    <source>
        <dbReference type="Proteomes" id="UP000542342"/>
    </source>
</evidence>
<dbReference type="InterPro" id="IPR036188">
    <property type="entry name" value="FAD/NAD-bd_sf"/>
</dbReference>
<keyword evidence="4" id="KW-0067">ATP-binding</keyword>
<dbReference type="GO" id="GO:0005524">
    <property type="term" value="F:ATP binding"/>
    <property type="evidence" value="ECO:0007669"/>
    <property type="project" value="UniProtKB-KW"/>
</dbReference>
<dbReference type="Pfam" id="PF07992">
    <property type="entry name" value="Pyr_redox_2"/>
    <property type="match status" value="1"/>
</dbReference>
<keyword evidence="2" id="KW-0547">Nucleotide-binding</keyword>
<dbReference type="GO" id="GO:0016260">
    <property type="term" value="P:selenocysteine biosynthetic process"/>
    <property type="evidence" value="ECO:0007669"/>
    <property type="project" value="TreeGrafter"/>
</dbReference>
<keyword evidence="5" id="KW-0711">Selenium</keyword>
<evidence type="ECO:0000259" key="8">
    <source>
        <dbReference type="Pfam" id="PF07992"/>
    </source>
</evidence>
<evidence type="ECO:0000256" key="5">
    <source>
        <dbReference type="ARBA" id="ARBA00023266"/>
    </source>
</evidence>
<sequence>MKRGEAVFQKTVVLVGAGNSHLVFVRRWRMRPVPGVAVIWINTQDTIPYSAMTPACLNGEAAREEITIDLVRLARSAGIRLVVGAAERIDPVERLVHVPDRPPLRFDVLSLNVGSVSRPLVDPVQWEGSIPLRPLGRLLDRCEAWIARLEKQPRPFHCVVVGGGASGCELSAALARRCEHLPRFRLTVVEAHERLLPRFPSWASARFTQRLSEAGVTVLTQCRVVGGSPGRLVLDDGQELECDAAIWATPGVAPPLLRNSGLPVDAEGFLRVHSTLQVEQFPHLFAAGDCITLLDHPELPHNGVYAVRQGPVLYDNILSYLQKRPLRSFRPQRRCLYLLNLSNGQAVGSYGRWTFSGRWVRRWKERIDRRWLMSFEPPASMAASAVPETEESPLMRCGGCGAKVPGHVLHKVLSRLEVPRDPRILLGLSEGEDAAVLQVVPDGPVHVQTVDYFRAFTDDPYLLGQGAAIHALSDLYAMNAVPLAALAIATLPFARGPIQEQMLHELLAGAQSIFTAEEVVLAGGHTTEGPELALGFALTGLAQPSALFRKNALQVGHNLVLTKPLGTGALWAAWMRSACPARHWRELVQHTLQSNRAAARIAAGLNLRACTDITGFGLAGHLLEMLDASRLSARLFIHRVPLLEGFEMAVRQGIVSTLHADNAKWECRIHGSAPLPSWLFDPQTCGGLLLAVPPDQTDDLLAQLRAAGYLHAAVIGQTIPLQGTAPHIELLAST</sequence>